<reference evidence="3" key="1">
    <citation type="submission" date="2022-02" db="EMBL/GenBank/DDBJ databases">
        <title>Vibrio sp. nov, a new bacterium isolated from seawater.</title>
        <authorList>
            <person name="Yuan Y."/>
        </authorList>
    </citation>
    <scope>NUCLEOTIDE SEQUENCE</scope>
    <source>
        <strain evidence="3">ZSDZ65</strain>
    </source>
</reference>
<dbReference type="SUPFAM" id="SSF47175">
    <property type="entry name" value="Cytochromes"/>
    <property type="match status" value="1"/>
</dbReference>
<protein>
    <submittedName>
        <fullName evidence="3">Cytochrome b562</fullName>
    </submittedName>
</protein>
<evidence type="ECO:0000313" key="3">
    <source>
        <dbReference type="EMBL" id="MCW8345457.1"/>
    </source>
</evidence>
<evidence type="ECO:0000313" key="4">
    <source>
        <dbReference type="Proteomes" id="UP001155587"/>
    </source>
</evidence>
<keyword evidence="4" id="KW-1185">Reference proteome</keyword>
<dbReference type="Pfam" id="PF07361">
    <property type="entry name" value="Cytochrom_B562"/>
    <property type="match status" value="1"/>
</dbReference>
<gene>
    <name evidence="3" type="ORF">MD535_05350</name>
</gene>
<accession>A0A9X3HW64</accession>
<evidence type="ECO:0000256" key="2">
    <source>
        <dbReference type="ARBA" id="ARBA00022729"/>
    </source>
</evidence>
<dbReference type="GO" id="GO:0042597">
    <property type="term" value="C:periplasmic space"/>
    <property type="evidence" value="ECO:0007669"/>
    <property type="project" value="InterPro"/>
</dbReference>
<dbReference type="EMBL" id="JAKRRY010000004">
    <property type="protein sequence ID" value="MCW8345457.1"/>
    <property type="molecule type" value="Genomic_DNA"/>
</dbReference>
<comment type="similarity">
    <text evidence="1">Belongs to the cytochrome b562 family.</text>
</comment>
<dbReference type="Gene3D" id="1.20.120.10">
    <property type="entry name" value="Cytochrome c/b562"/>
    <property type="match status" value="1"/>
</dbReference>
<proteinExistence type="inferred from homology"/>
<dbReference type="InterPro" id="IPR009155">
    <property type="entry name" value="Cyt_b562"/>
</dbReference>
<organism evidence="3 4">
    <name type="scientific">Vibrio qingdaonensis</name>
    <dbReference type="NCBI Taxonomy" id="2829491"/>
    <lineage>
        <taxon>Bacteria</taxon>
        <taxon>Pseudomonadati</taxon>
        <taxon>Pseudomonadota</taxon>
        <taxon>Gammaproteobacteria</taxon>
        <taxon>Vibrionales</taxon>
        <taxon>Vibrionaceae</taxon>
        <taxon>Vibrio</taxon>
    </lineage>
</organism>
<dbReference type="GO" id="GO:0005506">
    <property type="term" value="F:iron ion binding"/>
    <property type="evidence" value="ECO:0007669"/>
    <property type="project" value="InterPro"/>
</dbReference>
<dbReference type="InterPro" id="IPR010980">
    <property type="entry name" value="Cyt_c/b562"/>
</dbReference>
<evidence type="ECO:0000256" key="1">
    <source>
        <dbReference type="ARBA" id="ARBA00005523"/>
    </source>
</evidence>
<dbReference type="AlphaFoldDB" id="A0A9X3HW64"/>
<comment type="caution">
    <text evidence="3">The sequence shown here is derived from an EMBL/GenBank/DDBJ whole genome shotgun (WGS) entry which is preliminary data.</text>
</comment>
<dbReference type="GO" id="GO:0009055">
    <property type="term" value="F:electron transfer activity"/>
    <property type="evidence" value="ECO:0007669"/>
    <property type="project" value="InterPro"/>
</dbReference>
<keyword evidence="2" id="KW-0732">Signal</keyword>
<dbReference type="GO" id="GO:0020037">
    <property type="term" value="F:heme binding"/>
    <property type="evidence" value="ECO:0007669"/>
    <property type="project" value="InterPro"/>
</dbReference>
<name>A0A9X3HW64_9VIBR</name>
<dbReference type="GO" id="GO:0022900">
    <property type="term" value="P:electron transport chain"/>
    <property type="evidence" value="ECO:0007669"/>
    <property type="project" value="InterPro"/>
</dbReference>
<sequence>MLAASSTAFASEGVDLKKNMQAMKLAFKQAAEAQSVEEMKTPVATLDTLIAESKQGDYPPEKMDLYQEGFNKLSSALQQVDKDLQQGDLDAAQQTLREVDTLRIEYHDRRNPSIWQRLFG</sequence>
<dbReference type="Proteomes" id="UP001155587">
    <property type="component" value="Unassembled WGS sequence"/>
</dbReference>